<accession>A0A1I7Z824</accession>
<reference evidence="2" key="1">
    <citation type="submission" date="2016-11" db="UniProtKB">
        <authorList>
            <consortium name="WormBaseParasite"/>
        </authorList>
    </citation>
    <scope>IDENTIFICATION</scope>
</reference>
<evidence type="ECO:0000313" key="2">
    <source>
        <dbReference type="WBParaSite" id="L893_g23757.t2"/>
    </source>
</evidence>
<name>A0A1I7Z824_9BILA</name>
<evidence type="ECO:0000313" key="1">
    <source>
        <dbReference type="Proteomes" id="UP000095287"/>
    </source>
</evidence>
<keyword evidence="1" id="KW-1185">Reference proteome</keyword>
<proteinExistence type="predicted"/>
<dbReference type="WBParaSite" id="L893_g23757.t2">
    <property type="protein sequence ID" value="L893_g23757.t2"/>
    <property type="gene ID" value="L893_g23757"/>
</dbReference>
<sequence>MDLQAFEGLRKGSDMLKTNRNHKSQDIGTTAGFGAYPNGKISLPLCANTRRRKDEDCDGLRSSLYSNEVAPFKMTIFLRFGVDVNND</sequence>
<dbReference type="Proteomes" id="UP000095287">
    <property type="component" value="Unplaced"/>
</dbReference>
<protein>
    <submittedName>
        <fullName evidence="2">Alpha-carbonic anhydrase domain-containing protein</fullName>
    </submittedName>
</protein>
<organism evidence="1 2">
    <name type="scientific">Steinernema glaseri</name>
    <dbReference type="NCBI Taxonomy" id="37863"/>
    <lineage>
        <taxon>Eukaryota</taxon>
        <taxon>Metazoa</taxon>
        <taxon>Ecdysozoa</taxon>
        <taxon>Nematoda</taxon>
        <taxon>Chromadorea</taxon>
        <taxon>Rhabditida</taxon>
        <taxon>Tylenchina</taxon>
        <taxon>Panagrolaimomorpha</taxon>
        <taxon>Strongyloidoidea</taxon>
        <taxon>Steinernematidae</taxon>
        <taxon>Steinernema</taxon>
    </lineage>
</organism>
<dbReference type="AlphaFoldDB" id="A0A1I7Z824"/>